<dbReference type="EMBL" id="KL198076">
    <property type="protein sequence ID" value="KDQ09615.1"/>
    <property type="molecule type" value="Genomic_DNA"/>
</dbReference>
<sequence>MPSLASCLFIYPRLSSLSFVYLLRASYVPRDDENIKRKQYCAFNLLPTFVVLSSTKAIISSNSNCFKCSRFSLNFGCCVPGIECWAPAASCSLLLIAAYSLSKPTAGTNCKGPFATFAQHDWTRLP</sequence>
<keyword evidence="2" id="KW-1185">Reference proteome</keyword>
<evidence type="ECO:0000313" key="2">
    <source>
        <dbReference type="Proteomes" id="UP000027195"/>
    </source>
</evidence>
<name>A0A067M4H6_BOTB1</name>
<protein>
    <submittedName>
        <fullName evidence="1">Uncharacterized protein</fullName>
    </submittedName>
</protein>
<organism evidence="1 2">
    <name type="scientific">Botryobasidium botryosum (strain FD-172 SS1)</name>
    <dbReference type="NCBI Taxonomy" id="930990"/>
    <lineage>
        <taxon>Eukaryota</taxon>
        <taxon>Fungi</taxon>
        <taxon>Dikarya</taxon>
        <taxon>Basidiomycota</taxon>
        <taxon>Agaricomycotina</taxon>
        <taxon>Agaricomycetes</taxon>
        <taxon>Cantharellales</taxon>
        <taxon>Botryobasidiaceae</taxon>
        <taxon>Botryobasidium</taxon>
    </lineage>
</organism>
<reference evidence="2" key="1">
    <citation type="journal article" date="2014" name="Proc. Natl. Acad. Sci. U.S.A.">
        <title>Extensive sampling of basidiomycete genomes demonstrates inadequacy of the white-rot/brown-rot paradigm for wood decay fungi.</title>
        <authorList>
            <person name="Riley R."/>
            <person name="Salamov A.A."/>
            <person name="Brown D.W."/>
            <person name="Nagy L.G."/>
            <person name="Floudas D."/>
            <person name="Held B.W."/>
            <person name="Levasseur A."/>
            <person name="Lombard V."/>
            <person name="Morin E."/>
            <person name="Otillar R."/>
            <person name="Lindquist E.A."/>
            <person name="Sun H."/>
            <person name="LaButti K.M."/>
            <person name="Schmutz J."/>
            <person name="Jabbour D."/>
            <person name="Luo H."/>
            <person name="Baker S.E."/>
            <person name="Pisabarro A.G."/>
            <person name="Walton J.D."/>
            <person name="Blanchette R.A."/>
            <person name="Henrissat B."/>
            <person name="Martin F."/>
            <person name="Cullen D."/>
            <person name="Hibbett D.S."/>
            <person name="Grigoriev I.V."/>
        </authorList>
    </citation>
    <scope>NUCLEOTIDE SEQUENCE [LARGE SCALE GENOMIC DNA]</scope>
    <source>
        <strain evidence="2">FD-172 SS1</strain>
    </source>
</reference>
<gene>
    <name evidence="1" type="ORF">BOTBODRAFT_522038</name>
</gene>
<proteinExistence type="predicted"/>
<evidence type="ECO:0000313" key="1">
    <source>
        <dbReference type="EMBL" id="KDQ09615.1"/>
    </source>
</evidence>
<accession>A0A067M4H6</accession>
<dbReference type="HOGENOM" id="CLU_1981298_0_0_1"/>
<dbReference type="Proteomes" id="UP000027195">
    <property type="component" value="Unassembled WGS sequence"/>
</dbReference>
<dbReference type="InParanoid" id="A0A067M4H6"/>
<dbReference type="AlphaFoldDB" id="A0A067M4H6"/>